<feature type="transmembrane region" description="Helical" evidence="1">
    <location>
        <begin position="256"/>
        <end position="275"/>
    </location>
</feature>
<dbReference type="Proteomes" id="UP000301751">
    <property type="component" value="Unassembled WGS sequence"/>
</dbReference>
<dbReference type="GO" id="GO:0016020">
    <property type="term" value="C:membrane"/>
    <property type="evidence" value="ECO:0007669"/>
    <property type="project" value="InterPro"/>
</dbReference>
<feature type="transmembrane region" description="Helical" evidence="1">
    <location>
        <begin position="160"/>
        <end position="180"/>
    </location>
</feature>
<dbReference type="RefSeq" id="WP_137733546.1">
    <property type="nucleotide sequence ID" value="NZ_BJCL01000007.1"/>
</dbReference>
<feature type="domain" description="EamA" evidence="2">
    <location>
        <begin position="163"/>
        <end position="297"/>
    </location>
</feature>
<keyword evidence="1" id="KW-0812">Transmembrane</keyword>
<feature type="domain" description="EamA" evidence="2">
    <location>
        <begin position="16"/>
        <end position="148"/>
    </location>
</feature>
<organism evidence="3 4">
    <name type="scientific">Pseudaquabacterium pictum</name>
    <dbReference type="NCBI Taxonomy" id="2315236"/>
    <lineage>
        <taxon>Bacteria</taxon>
        <taxon>Pseudomonadati</taxon>
        <taxon>Pseudomonadota</taxon>
        <taxon>Betaproteobacteria</taxon>
        <taxon>Burkholderiales</taxon>
        <taxon>Sphaerotilaceae</taxon>
        <taxon>Pseudaquabacterium</taxon>
    </lineage>
</organism>
<feature type="transmembrane region" description="Helical" evidence="1">
    <location>
        <begin position="50"/>
        <end position="68"/>
    </location>
</feature>
<comment type="caution">
    <text evidence="3">The sequence shown here is derived from an EMBL/GenBank/DDBJ whole genome shotgun (WGS) entry which is preliminary data.</text>
</comment>
<feature type="transmembrane region" description="Helical" evidence="1">
    <location>
        <begin position="281"/>
        <end position="305"/>
    </location>
</feature>
<dbReference type="OrthoDB" id="4167046at2"/>
<feature type="transmembrane region" description="Helical" evidence="1">
    <location>
        <begin position="192"/>
        <end position="212"/>
    </location>
</feature>
<dbReference type="AlphaFoldDB" id="A0A480AQX8"/>
<feature type="transmembrane region" description="Helical" evidence="1">
    <location>
        <begin position="107"/>
        <end position="127"/>
    </location>
</feature>
<proteinExistence type="predicted"/>
<evidence type="ECO:0000256" key="1">
    <source>
        <dbReference type="SAM" id="Phobius"/>
    </source>
</evidence>
<evidence type="ECO:0000313" key="3">
    <source>
        <dbReference type="EMBL" id="GCL63801.1"/>
    </source>
</evidence>
<keyword evidence="4" id="KW-1185">Reference proteome</keyword>
<reference evidence="4" key="1">
    <citation type="submission" date="2019-03" db="EMBL/GenBank/DDBJ databases">
        <title>Aquabacterium pictum sp.nov., the first bacteriochlorophyll a-containing freshwater bacterium in the genus Aquabacterium of the class Betaproteobacteria.</title>
        <authorList>
            <person name="Hirose S."/>
            <person name="Tank M."/>
            <person name="Hara E."/>
            <person name="Tamaki H."/>
            <person name="Takaichi S."/>
            <person name="Haruta S."/>
            <person name="Hanada S."/>
        </authorList>
    </citation>
    <scope>NUCLEOTIDE SEQUENCE [LARGE SCALE GENOMIC DNA]</scope>
    <source>
        <strain evidence="4">W35</strain>
    </source>
</reference>
<sequence length="310" mass="31568">MNPPPAATPAPSIAAGLAWGLLAAAIWASYSVLARLAVKAGLSPGDLTLLRFAPGALIMLPFLFRWGWRDLAGIGWRRGLVLTVLAGPGFSLLFMTGFTLAPLAHGAVVAPAFQMLTGLTLAALIAHQRWTRETAIGAVGVLIGLACMGGDSLLHGEGRMTLLGDALFAAAGTCWGLFGALSRRWQVDPLRVTGVVVVLSFGMFAPGFALLADWQRLAAAGPGMLALQVLAQGLGAGLIAVLAFSRAAALLGSGRAAFFGAMVPGAAALLAIPVLGEVPTLLQVLGIVAVVAGLLVAFGAVQLLLGRRAA</sequence>
<dbReference type="EMBL" id="BJCL01000007">
    <property type="protein sequence ID" value="GCL63801.1"/>
    <property type="molecule type" value="Genomic_DNA"/>
</dbReference>
<keyword evidence="1" id="KW-0472">Membrane</keyword>
<dbReference type="SUPFAM" id="SSF103481">
    <property type="entry name" value="Multidrug resistance efflux transporter EmrE"/>
    <property type="match status" value="2"/>
</dbReference>
<name>A0A480AQX8_9BURK</name>
<gene>
    <name evidence="3" type="ORF">AQPW35_28820</name>
</gene>
<dbReference type="PANTHER" id="PTHR22911">
    <property type="entry name" value="ACYL-MALONYL CONDENSING ENZYME-RELATED"/>
    <property type="match status" value="1"/>
</dbReference>
<accession>A0A480AQX8</accession>
<feature type="transmembrane region" description="Helical" evidence="1">
    <location>
        <begin position="12"/>
        <end position="30"/>
    </location>
</feature>
<evidence type="ECO:0000313" key="4">
    <source>
        <dbReference type="Proteomes" id="UP000301751"/>
    </source>
</evidence>
<dbReference type="InterPro" id="IPR037185">
    <property type="entry name" value="EmrE-like"/>
</dbReference>
<protein>
    <submittedName>
        <fullName evidence="3">Membrane protein</fullName>
    </submittedName>
</protein>
<dbReference type="InterPro" id="IPR000620">
    <property type="entry name" value="EamA_dom"/>
</dbReference>
<feature type="transmembrane region" description="Helical" evidence="1">
    <location>
        <begin position="224"/>
        <end position="244"/>
    </location>
</feature>
<feature type="transmembrane region" description="Helical" evidence="1">
    <location>
        <begin position="134"/>
        <end position="154"/>
    </location>
</feature>
<keyword evidence="1" id="KW-1133">Transmembrane helix</keyword>
<feature type="transmembrane region" description="Helical" evidence="1">
    <location>
        <begin position="80"/>
        <end position="101"/>
    </location>
</feature>
<evidence type="ECO:0000259" key="2">
    <source>
        <dbReference type="Pfam" id="PF00892"/>
    </source>
</evidence>
<dbReference type="PANTHER" id="PTHR22911:SF137">
    <property type="entry name" value="SOLUTE CARRIER FAMILY 35 MEMBER G2-RELATED"/>
    <property type="match status" value="1"/>
</dbReference>
<dbReference type="Pfam" id="PF00892">
    <property type="entry name" value="EamA"/>
    <property type="match status" value="2"/>
</dbReference>